<name>A0A7Y8EB65_9PSED</name>
<accession>A0A7Y8EB65</accession>
<dbReference type="EMBL" id="JACARG010000001">
    <property type="protein sequence ID" value="NWE11410.1"/>
    <property type="molecule type" value="Genomic_DNA"/>
</dbReference>
<protein>
    <submittedName>
        <fullName evidence="1">Uncharacterized protein</fullName>
    </submittedName>
</protein>
<reference evidence="1 2" key="1">
    <citation type="submission" date="2020-04" db="EMBL/GenBank/DDBJ databases">
        <title>Molecular characterization of pseudomonads from Agaricus bisporus reveal novel blotch 2 pathogens in Western Europe.</title>
        <authorList>
            <person name="Taparia T."/>
            <person name="Krijger M."/>
            <person name="Haynes E."/>
            <person name="Elpinstone J.G."/>
            <person name="Noble R."/>
            <person name="Van Der Wolf J."/>
        </authorList>
    </citation>
    <scope>NUCLEOTIDE SEQUENCE [LARGE SCALE GENOMIC DNA]</scope>
    <source>
        <strain evidence="1 2">IPO3782</strain>
    </source>
</reference>
<evidence type="ECO:0000313" key="1">
    <source>
        <dbReference type="EMBL" id="NWE11410.1"/>
    </source>
</evidence>
<evidence type="ECO:0000313" key="2">
    <source>
        <dbReference type="Proteomes" id="UP000531950"/>
    </source>
</evidence>
<gene>
    <name evidence="1" type="ORF">HX822_00570</name>
</gene>
<organism evidence="1 2">
    <name type="scientific">Pseudomonas yamanorum</name>
    <dbReference type="NCBI Taxonomy" id="515393"/>
    <lineage>
        <taxon>Bacteria</taxon>
        <taxon>Pseudomonadati</taxon>
        <taxon>Pseudomonadota</taxon>
        <taxon>Gammaproteobacteria</taxon>
        <taxon>Pseudomonadales</taxon>
        <taxon>Pseudomonadaceae</taxon>
        <taxon>Pseudomonas</taxon>
    </lineage>
</organism>
<dbReference type="RefSeq" id="WP_177075470.1">
    <property type="nucleotide sequence ID" value="NZ_JACARG010000001.1"/>
</dbReference>
<proteinExistence type="predicted"/>
<dbReference type="Proteomes" id="UP000531950">
    <property type="component" value="Unassembled WGS sequence"/>
</dbReference>
<sequence>MKKKKAAFKPKANAVMEFIRLIQRFAHINSRGETKLLEGVSKARANTTYEKYAEIVKGLNNSAIYKNLLAPLKFPGKYEDFTLTKVYLNNLSDEQAIIWNACVLGAYSTELSQFVTLQAAFETCLWYGQYDTALLVLADIENKFGVSLWFITRKITLLHLMHGASAQKQYLKEVISTESFSPLAAVTAYYVSMLCEDGRSTDQLEEELQESWEQPLFKDFTICHVVPHRINEISSTANVLAYEEALPLVDRLQSLINMIQFEIAKNGINKKSYLYVALKSIERINDSRVVKLIKLAEAEISESDDGYTESLDLYTGGNYSDIEMSTIDLIELIATRNAHLGVNPKGYLGTSLYDRAIAAIHQLLVTPQDRLEISLSLRKISLAFIGSSTPFQIAALIQNDQDFIFDDENFILTKIAAICGRNENPRSWRVFREINASFDALQAPTTLTGKLYNVLTGSYEDGEQTLNQLPIPEYRKYAYKGHLAFINNQLSCAADNYLAASLCNGDFVKNRAKRYLFKALFKSNRIEECASLVANHCIEIPGIESVYPLKELSNKILETSSLNSSLYAAVILHLASRADPDWERPLSDYFENIMYSCAVDTPSELTTENTYMSREELTFFWRYICVPRTFDDTTIFDSPEAIDAERILICQNLIDLDPDNTKIYAAEIKSITRDSQVSKLLQQIQASNIFVDEEGLKLSIEANVRDRFLKYIELTSSPEVDAQSESISKAIEKLISTKSDFKNLSLPATERKSLFSSLLHYFVFNFAMNPAYGLDTHLSTSIRHGKFEGHIRNPIAKHDLLCQSHKGSYLFPDVWAHRLSAVTAAERMMLQKAFERFTSKIESYIDDYLIKRLHIKSDSYSSGLFDLFASDVDRENLSKNVNVDTTCDEFIDNLFDYCWELTDKSLTNIRAEIDGPLRKNIYNAFDSFLLAVRENVSNGNAQQLTDAIINSRADLGRALSSIQSWFKKPIKARHEPFEIDLALDVGKKQIANCYANQDTDIIKKISTTVRFRGQYLSGIVEIIFILLQNVLLHSGYGESRNTIHISIEQVNDSLRIQVENKLSDSVDLEDRKVASLEAVSKYNQDTALAMARKEGGSGLSKIWRIMEYDLKRESAISLEVTSGRKFRTTLTILGVGGLGC</sequence>
<comment type="caution">
    <text evidence="1">The sequence shown here is derived from an EMBL/GenBank/DDBJ whole genome shotgun (WGS) entry which is preliminary data.</text>
</comment>
<dbReference type="AlphaFoldDB" id="A0A7Y8EB65"/>